<evidence type="ECO:0000313" key="3">
    <source>
        <dbReference type="Proteomes" id="UP000254794"/>
    </source>
</evidence>
<name>A0A378JH78_9GAMM</name>
<dbReference type="AlphaFoldDB" id="A0A378JH78"/>
<accession>A0A378JH78</accession>
<feature type="compositionally biased region" description="Polar residues" evidence="1">
    <location>
        <begin position="186"/>
        <end position="195"/>
    </location>
</feature>
<feature type="compositionally biased region" description="Acidic residues" evidence="1">
    <location>
        <begin position="176"/>
        <end position="185"/>
    </location>
</feature>
<evidence type="ECO:0000256" key="1">
    <source>
        <dbReference type="SAM" id="MobiDB-lite"/>
    </source>
</evidence>
<dbReference type="EMBL" id="UGOD01000001">
    <property type="protein sequence ID" value="STX50656.1"/>
    <property type="molecule type" value="Genomic_DNA"/>
</dbReference>
<sequence>MKEKHAEILELVEQIVNTQFPNIENTDLNSRPILYQPPIFGAFSLILLEQTKKELEQNCTDHLNLLVQMLDTLVPQLQNNQVARYYQDEHYNNYLNYYNHCKPEYRSLLIPPQDLGQKLIEIQQGVVNAYRELKKILSPSEKMTNSQQYGGLYYRRRNNDDVEELRRKPAKSQLTEEIDPMEEDTTYSSPSPNQS</sequence>
<feature type="region of interest" description="Disordered" evidence="1">
    <location>
        <begin position="148"/>
        <end position="195"/>
    </location>
</feature>
<proteinExistence type="predicted"/>
<evidence type="ECO:0000313" key="2">
    <source>
        <dbReference type="EMBL" id="STX50656.1"/>
    </source>
</evidence>
<reference evidence="2 3" key="1">
    <citation type="submission" date="2018-06" db="EMBL/GenBank/DDBJ databases">
        <authorList>
            <consortium name="Pathogen Informatics"/>
            <person name="Doyle S."/>
        </authorList>
    </citation>
    <scope>NUCLEOTIDE SEQUENCE [LARGE SCALE GENOMIC DNA]</scope>
    <source>
        <strain evidence="2 3">NCTC13316</strain>
    </source>
</reference>
<dbReference type="Proteomes" id="UP000254794">
    <property type="component" value="Unassembled WGS sequence"/>
</dbReference>
<gene>
    <name evidence="2" type="ORF">NCTC13316_00739</name>
</gene>
<dbReference type="RefSeq" id="WP_115330358.1">
    <property type="nucleotide sequence ID" value="NZ_CAAAHP010000004.1"/>
</dbReference>
<keyword evidence="3" id="KW-1185">Reference proteome</keyword>
<feature type="compositionally biased region" description="Basic and acidic residues" evidence="1">
    <location>
        <begin position="157"/>
        <end position="167"/>
    </location>
</feature>
<protein>
    <submittedName>
        <fullName evidence="2">Uncharacterized protein</fullName>
    </submittedName>
</protein>
<dbReference type="OrthoDB" id="9904174at2"/>
<organism evidence="2 3">
    <name type="scientific">Legionella busanensis</name>
    <dbReference type="NCBI Taxonomy" id="190655"/>
    <lineage>
        <taxon>Bacteria</taxon>
        <taxon>Pseudomonadati</taxon>
        <taxon>Pseudomonadota</taxon>
        <taxon>Gammaproteobacteria</taxon>
        <taxon>Legionellales</taxon>
        <taxon>Legionellaceae</taxon>
        <taxon>Legionella</taxon>
    </lineage>
</organism>